<dbReference type="AlphaFoldDB" id="A0A5A9NQU6"/>
<dbReference type="PANTHER" id="PTHR31912">
    <property type="entry name" value="IP13529P"/>
    <property type="match status" value="1"/>
</dbReference>
<gene>
    <name evidence="1" type="ORF">E1301_Tti019070</name>
</gene>
<dbReference type="EMBL" id="SOYY01000014">
    <property type="protein sequence ID" value="KAA0712534.1"/>
    <property type="molecule type" value="Genomic_DNA"/>
</dbReference>
<dbReference type="PANTHER" id="PTHR31912:SF36">
    <property type="entry name" value="C2H2-TYPE DOMAIN-CONTAINING PROTEIN"/>
    <property type="match status" value="1"/>
</dbReference>
<dbReference type="Proteomes" id="UP000324632">
    <property type="component" value="Chromosome 14"/>
</dbReference>
<proteinExistence type="predicted"/>
<accession>A0A5A9NQU6</accession>
<evidence type="ECO:0000313" key="2">
    <source>
        <dbReference type="Proteomes" id="UP000324632"/>
    </source>
</evidence>
<evidence type="ECO:0000313" key="1">
    <source>
        <dbReference type="EMBL" id="KAA0712534.1"/>
    </source>
</evidence>
<name>A0A5A9NQU6_9TELE</name>
<protein>
    <submittedName>
        <fullName evidence="1">Uncharacterized protein</fullName>
    </submittedName>
</protein>
<comment type="caution">
    <text evidence="1">The sequence shown here is derived from an EMBL/GenBank/DDBJ whole genome shotgun (WGS) entry which is preliminary data.</text>
</comment>
<organism evidence="1 2">
    <name type="scientific">Triplophysa tibetana</name>
    <dbReference type="NCBI Taxonomy" id="1572043"/>
    <lineage>
        <taxon>Eukaryota</taxon>
        <taxon>Metazoa</taxon>
        <taxon>Chordata</taxon>
        <taxon>Craniata</taxon>
        <taxon>Vertebrata</taxon>
        <taxon>Euteleostomi</taxon>
        <taxon>Actinopterygii</taxon>
        <taxon>Neopterygii</taxon>
        <taxon>Teleostei</taxon>
        <taxon>Ostariophysi</taxon>
        <taxon>Cypriniformes</taxon>
        <taxon>Nemacheilidae</taxon>
        <taxon>Triplophysa</taxon>
    </lineage>
</organism>
<sequence>MQKMYKQSSGLQGKMQDYCDGAQYAGHPLYQNHSNALQIQLYFDDLETTNPLGSKTKIHKMGAVYFALRNVPSENNSVLSNIHLCLLFNSIDRDIYGFDKILEPLLTDIKEIEQNGIEVKIGDECQLLYGTVCLLTADNLACHSLCGYVESFSANRFCQFCLIDKPTSQYIFDEDNTERRTRENYACHVQLNDASATGVKVNSCLNSLQYFHVTENIGVDIMHDVLEGVAPLEVKLMLRHFIYEEKRFSLEQLNERIAGFGYGYENQKNKPSVIVNLKTSENAIRQTASQMWCLLLVLPFLMGDLIDPNSPHWHLYLLLREICDIIFAPVVKKGLAVYLKQLIIDHHTHFKFLYPDRNLIPKHHFMTHYPSIMTLFGPLSKLWCMRFEAKHNPLKRQAQVVCNFKNISKTLAQKHQIQQMYHWKLSSPLNFEMTVPNAFPVMIASLYKGDKLLDKLKTDSHFETLTYTSSIHVTNNINFLGTSYRTGCILSLKADERGEPLFGEVIHIIPKNESEYALMFLRVLKVQYFDEHLFSFNVMKTKEFDVAKLPGDLMDYRPLDIVSFCDQQYITPRYKILF</sequence>
<reference evidence="1 2" key="1">
    <citation type="journal article" date="2019" name="Mol. Ecol. Resour.">
        <title>Chromosome-level genome assembly of Triplophysa tibetana, a fish adapted to the harsh high-altitude environment of the Tibetan Plateau.</title>
        <authorList>
            <person name="Yang X."/>
            <person name="Liu H."/>
            <person name="Ma Z."/>
            <person name="Zou Y."/>
            <person name="Zou M."/>
            <person name="Mao Y."/>
            <person name="Li X."/>
            <person name="Wang H."/>
            <person name="Chen T."/>
            <person name="Wang W."/>
            <person name="Yang R."/>
        </authorList>
    </citation>
    <scope>NUCLEOTIDE SEQUENCE [LARGE SCALE GENOMIC DNA]</scope>
    <source>
        <strain evidence="1">TTIB1903HZAU</strain>
        <tissue evidence="1">Muscle</tissue>
    </source>
</reference>
<keyword evidence="2" id="KW-1185">Reference proteome</keyword>